<accession>A0A7L2BPX2</accession>
<dbReference type="EMBL" id="VWYE01009484">
    <property type="protein sequence ID" value="NXQ27761.1"/>
    <property type="molecule type" value="Genomic_DNA"/>
</dbReference>
<dbReference type="PANTHER" id="PTHR46512:SF10">
    <property type="entry name" value="FK506-BINDING PROTEIN-LIKE"/>
    <property type="match status" value="1"/>
</dbReference>
<protein>
    <submittedName>
        <fullName evidence="1">FKBPL protein</fullName>
    </submittedName>
</protein>
<evidence type="ECO:0000313" key="1">
    <source>
        <dbReference type="EMBL" id="NXQ27761.1"/>
    </source>
</evidence>
<feature type="non-terminal residue" evidence="1">
    <location>
        <position position="188"/>
    </location>
</feature>
<organism evidence="1 2">
    <name type="scientific">Alaudala cheleensis</name>
    <name type="common">Asian short-toed lark</name>
    <dbReference type="NCBI Taxonomy" id="670337"/>
    <lineage>
        <taxon>Eukaryota</taxon>
        <taxon>Metazoa</taxon>
        <taxon>Chordata</taxon>
        <taxon>Craniata</taxon>
        <taxon>Vertebrata</taxon>
        <taxon>Euteleostomi</taxon>
        <taxon>Archelosauria</taxon>
        <taxon>Archosauria</taxon>
        <taxon>Dinosauria</taxon>
        <taxon>Saurischia</taxon>
        <taxon>Theropoda</taxon>
        <taxon>Coelurosauria</taxon>
        <taxon>Aves</taxon>
        <taxon>Neognathae</taxon>
        <taxon>Neoaves</taxon>
        <taxon>Telluraves</taxon>
        <taxon>Australaves</taxon>
        <taxon>Passeriformes</taxon>
        <taxon>Sylvioidea</taxon>
        <taxon>Alaudidae</taxon>
        <taxon>Alaudala</taxon>
    </lineage>
</organism>
<proteinExistence type="predicted"/>
<dbReference type="InterPro" id="IPR019734">
    <property type="entry name" value="TPR_rpt"/>
</dbReference>
<gene>
    <name evidence="1" type="primary">Fkbpl</name>
    <name evidence="1" type="ORF">ALACHE_R15969</name>
</gene>
<sequence>MTRGEQARLRPTGAGSTLNIHLGSFTPPPPFWDAPPAARWRCVHLGHARALRLVNEGHLRQAGRAFSRALRAAIAAGGAPPLPPEAAQVKAELHAGLAQVQIHLGLPAAAAGNADRALRLCPAHLEARYSRGVAQAAMRDLEAAMEDLGAVLRAQPGHPGALRELRRVRGQARERDAQLGRRLGRLFA</sequence>
<dbReference type="Proteomes" id="UP000571582">
    <property type="component" value="Unassembled WGS sequence"/>
</dbReference>
<name>A0A7L2BPX2_9PASS</name>
<dbReference type="SMART" id="SM00028">
    <property type="entry name" value="TPR"/>
    <property type="match status" value="2"/>
</dbReference>
<dbReference type="Gene3D" id="1.25.40.10">
    <property type="entry name" value="Tetratricopeptide repeat domain"/>
    <property type="match status" value="1"/>
</dbReference>
<dbReference type="InterPro" id="IPR011990">
    <property type="entry name" value="TPR-like_helical_dom_sf"/>
</dbReference>
<keyword evidence="2" id="KW-1185">Reference proteome</keyword>
<reference evidence="1 2" key="1">
    <citation type="submission" date="2019-09" db="EMBL/GenBank/DDBJ databases">
        <title>Bird 10,000 Genomes (B10K) Project - Family phase.</title>
        <authorList>
            <person name="Zhang G."/>
        </authorList>
    </citation>
    <scope>NUCLEOTIDE SEQUENCE [LARGE SCALE GENOMIC DNA]</scope>
    <source>
        <strain evidence="1">B10K-DU-001-15</strain>
        <tissue evidence="1">Muscle</tissue>
    </source>
</reference>
<dbReference type="AlphaFoldDB" id="A0A7L2BPX2"/>
<dbReference type="SUPFAM" id="SSF48452">
    <property type="entry name" value="TPR-like"/>
    <property type="match status" value="1"/>
</dbReference>
<evidence type="ECO:0000313" key="2">
    <source>
        <dbReference type="Proteomes" id="UP000571582"/>
    </source>
</evidence>
<feature type="non-terminal residue" evidence="1">
    <location>
        <position position="1"/>
    </location>
</feature>
<dbReference type="InterPro" id="IPR050754">
    <property type="entry name" value="FKBP4/5/8-like"/>
</dbReference>
<comment type="caution">
    <text evidence="1">The sequence shown here is derived from an EMBL/GenBank/DDBJ whole genome shotgun (WGS) entry which is preliminary data.</text>
</comment>
<dbReference type="PANTHER" id="PTHR46512">
    <property type="entry name" value="PEPTIDYLPROLYL ISOMERASE"/>
    <property type="match status" value="1"/>
</dbReference>